<dbReference type="PANTHER" id="PTHR42883:SF2">
    <property type="entry name" value="THYMIDYLYLTRANSFERASE"/>
    <property type="match status" value="1"/>
</dbReference>
<evidence type="ECO:0000313" key="2">
    <source>
        <dbReference type="EMBL" id="RPA60686.1"/>
    </source>
</evidence>
<dbReference type="InterPro" id="IPR005835">
    <property type="entry name" value="NTP_transferase_dom"/>
</dbReference>
<dbReference type="AlphaFoldDB" id="A0A3N4GJC8"/>
<dbReference type="RefSeq" id="WP_123779767.1">
    <property type="nucleotide sequence ID" value="NZ_RKMG01000010.1"/>
</dbReference>
<dbReference type="PANTHER" id="PTHR42883">
    <property type="entry name" value="GLUCOSE-1-PHOSPHATE THYMIDYLTRANSFERASE"/>
    <property type="match status" value="1"/>
</dbReference>
<dbReference type="CDD" id="cd04181">
    <property type="entry name" value="NTP_transferase"/>
    <property type="match status" value="1"/>
</dbReference>
<comment type="caution">
    <text evidence="2">The sequence shown here is derived from an EMBL/GenBank/DDBJ whole genome shotgun (WGS) entry which is preliminary data.</text>
</comment>
<accession>A0A3N4GJC8</accession>
<dbReference type="GO" id="GO:0016740">
    <property type="term" value="F:transferase activity"/>
    <property type="evidence" value="ECO:0007669"/>
    <property type="project" value="UniProtKB-KW"/>
</dbReference>
<proteinExistence type="predicted"/>
<dbReference type="OrthoDB" id="9803871at2"/>
<name>A0A3N4GJC8_9LACT</name>
<evidence type="ECO:0000313" key="3">
    <source>
        <dbReference type="Proteomes" id="UP000273977"/>
    </source>
</evidence>
<dbReference type="Proteomes" id="UP000273977">
    <property type="component" value="Unassembled WGS sequence"/>
</dbReference>
<keyword evidence="2" id="KW-0808">Transferase</keyword>
<dbReference type="SUPFAM" id="SSF53448">
    <property type="entry name" value="Nucleotide-diphospho-sugar transferases"/>
    <property type="match status" value="1"/>
</dbReference>
<reference evidence="2 3" key="1">
    <citation type="submission" date="2018-11" db="EMBL/GenBank/DDBJ databases">
        <title>Aerococcus sp. SJQ22, whole genome shotgun sequence.</title>
        <authorList>
            <person name="Sun L."/>
            <person name="Gao X."/>
            <person name="Chen W."/>
            <person name="Huang K."/>
        </authorList>
    </citation>
    <scope>NUCLEOTIDE SEQUENCE [LARGE SCALE GENOMIC DNA]</scope>
    <source>
        <strain evidence="2 3">SJQ22</strain>
    </source>
</reference>
<dbReference type="EMBL" id="RKMG01000010">
    <property type="protein sequence ID" value="RPA60686.1"/>
    <property type="molecule type" value="Genomic_DNA"/>
</dbReference>
<feature type="domain" description="Nucleotidyl transferase" evidence="1">
    <location>
        <begin position="2"/>
        <end position="241"/>
    </location>
</feature>
<gene>
    <name evidence="2" type="ORF">EF384_04370</name>
</gene>
<sequence length="247" mass="27957">MKAIILAAGYATRLYPLTKNQPKPLLKVGNQTILDSIVEKMVAVEELDEIFIVTNDKFHTHFEEWAKEATYDIKLTVINDGTLSNEDRLGALGDIHFVIEQAKVEDDLMIAAGDNLFGFSLVDLVSFYKAHEGNAISIYKEDDLKQLVRGGTADIDKSGKIIGFEEKPAQVNYPYAVPTFYIIQKEDLILFDAYKNEGHNMDANGNFIPYLLDHSSVYGFVFDEYRYDIGTLESYEQVQKLFTNDEA</sequence>
<evidence type="ECO:0000259" key="1">
    <source>
        <dbReference type="Pfam" id="PF00483"/>
    </source>
</evidence>
<dbReference type="Gene3D" id="3.90.550.10">
    <property type="entry name" value="Spore Coat Polysaccharide Biosynthesis Protein SpsA, Chain A"/>
    <property type="match status" value="1"/>
</dbReference>
<dbReference type="InterPro" id="IPR029044">
    <property type="entry name" value="Nucleotide-diphossugar_trans"/>
</dbReference>
<keyword evidence="3" id="KW-1185">Reference proteome</keyword>
<organism evidence="2 3">
    <name type="scientific">Aerococcus agrisoli</name>
    <dbReference type="NCBI Taxonomy" id="2487350"/>
    <lineage>
        <taxon>Bacteria</taxon>
        <taxon>Bacillati</taxon>
        <taxon>Bacillota</taxon>
        <taxon>Bacilli</taxon>
        <taxon>Lactobacillales</taxon>
        <taxon>Aerococcaceae</taxon>
        <taxon>Aerococcus</taxon>
    </lineage>
</organism>
<dbReference type="Pfam" id="PF00483">
    <property type="entry name" value="NTP_transferase"/>
    <property type="match status" value="1"/>
</dbReference>
<protein>
    <submittedName>
        <fullName evidence="2">Nucleotidyltransferase family protein</fullName>
    </submittedName>
</protein>